<evidence type="ECO:0000313" key="4">
    <source>
        <dbReference type="EMBL" id="KAF2402927.1"/>
    </source>
</evidence>
<keyword evidence="5" id="KW-1185">Reference proteome</keyword>
<sequence>MANEYPTSISLPAFSFLRSAPAPNQTVNVESTIGFDDAIRALYAPLLQLITEPNFTDTRDGTVYNFTGAPLWTESLGKRILILDVDTRPLDDANQIFNPTFSWASMTGVSQGMLNHYLYATIHGYSYKFIHTRRYPNASRADMWTKVSALADTLPHYDAVVMIDADAVFRHLHLPYEWLLNRWRVTRNTSLAMALDVSLTTAGEPIGYTNNRFGALNPNAGFITALNLPRTFAMLRAWLACPDDGERFPGCERFLKEWPAEQGAFGEYVRYMYDRETDFKAFACDDANGFPGQGNDCQGMLVRHFTTGKERLKEEVGDTVLQTIMGRVQADLMARRAEVWAERGDNAIHTAVGLEEDGERAWVDVLKEEQNERWIRVARLRKVPISGHGVVHPPVWKG</sequence>
<dbReference type="OrthoDB" id="3763672at2759"/>
<dbReference type="GO" id="GO:0006487">
    <property type="term" value="P:protein N-linked glycosylation"/>
    <property type="evidence" value="ECO:0007669"/>
    <property type="project" value="TreeGrafter"/>
</dbReference>
<accession>A0A6G1I4E4</accession>
<gene>
    <name evidence="4" type="ORF">EJ06DRAFT_473241</name>
</gene>
<keyword evidence="2" id="KW-0328">Glycosyltransferase</keyword>
<evidence type="ECO:0000256" key="2">
    <source>
        <dbReference type="ARBA" id="ARBA00022676"/>
    </source>
</evidence>
<evidence type="ECO:0008006" key="6">
    <source>
        <dbReference type="Google" id="ProtNLM"/>
    </source>
</evidence>
<protein>
    <recommendedName>
        <fullName evidence="6">Nucleotide-diphospho-sugar transferase domain-containing protein</fullName>
    </recommendedName>
</protein>
<dbReference type="GO" id="GO:0016757">
    <property type="term" value="F:glycosyltransferase activity"/>
    <property type="evidence" value="ECO:0007669"/>
    <property type="project" value="UniProtKB-KW"/>
</dbReference>
<keyword evidence="3" id="KW-0808">Transferase</keyword>
<dbReference type="GO" id="GO:0000139">
    <property type="term" value="C:Golgi membrane"/>
    <property type="evidence" value="ECO:0007669"/>
    <property type="project" value="TreeGrafter"/>
</dbReference>
<dbReference type="InterPro" id="IPR029044">
    <property type="entry name" value="Nucleotide-diphossugar_trans"/>
</dbReference>
<dbReference type="Proteomes" id="UP000799640">
    <property type="component" value="Unassembled WGS sequence"/>
</dbReference>
<dbReference type="PANTHER" id="PTHR31306">
    <property type="entry name" value="ALPHA-1,6-MANNOSYLTRANSFERASE MNN11-RELATED"/>
    <property type="match status" value="1"/>
</dbReference>
<evidence type="ECO:0000256" key="3">
    <source>
        <dbReference type="ARBA" id="ARBA00022679"/>
    </source>
</evidence>
<name>A0A6G1I4E4_9PEZI</name>
<reference evidence="4" key="1">
    <citation type="journal article" date="2020" name="Stud. Mycol.">
        <title>101 Dothideomycetes genomes: a test case for predicting lifestyles and emergence of pathogens.</title>
        <authorList>
            <person name="Haridas S."/>
            <person name="Albert R."/>
            <person name="Binder M."/>
            <person name="Bloem J."/>
            <person name="Labutti K."/>
            <person name="Salamov A."/>
            <person name="Andreopoulos B."/>
            <person name="Baker S."/>
            <person name="Barry K."/>
            <person name="Bills G."/>
            <person name="Bluhm B."/>
            <person name="Cannon C."/>
            <person name="Castanera R."/>
            <person name="Culley D."/>
            <person name="Daum C."/>
            <person name="Ezra D."/>
            <person name="Gonzalez J."/>
            <person name="Henrissat B."/>
            <person name="Kuo A."/>
            <person name="Liang C."/>
            <person name="Lipzen A."/>
            <person name="Lutzoni F."/>
            <person name="Magnuson J."/>
            <person name="Mondo S."/>
            <person name="Nolan M."/>
            <person name="Ohm R."/>
            <person name="Pangilinan J."/>
            <person name="Park H.-J."/>
            <person name="Ramirez L."/>
            <person name="Alfaro M."/>
            <person name="Sun H."/>
            <person name="Tritt A."/>
            <person name="Yoshinaga Y."/>
            <person name="Zwiers L.-H."/>
            <person name="Turgeon B."/>
            <person name="Goodwin S."/>
            <person name="Spatafora J."/>
            <person name="Crous P."/>
            <person name="Grigoriev I."/>
        </authorList>
    </citation>
    <scope>NUCLEOTIDE SEQUENCE</scope>
    <source>
        <strain evidence="4">CBS 262.69</strain>
    </source>
</reference>
<evidence type="ECO:0000256" key="1">
    <source>
        <dbReference type="ARBA" id="ARBA00005664"/>
    </source>
</evidence>
<evidence type="ECO:0000313" key="5">
    <source>
        <dbReference type="Proteomes" id="UP000799640"/>
    </source>
</evidence>
<comment type="similarity">
    <text evidence="1">Belongs to the glycosyltransferase 34 family.</text>
</comment>
<proteinExistence type="inferred from homology"/>
<dbReference type="PANTHER" id="PTHR31306:SF3">
    <property type="entry name" value="NUCLEOTIDE-DIPHOSPHO-SUGAR TRANSFERASE DOMAIN-CONTAINING PROTEIN"/>
    <property type="match status" value="1"/>
</dbReference>
<dbReference type="InterPro" id="IPR008630">
    <property type="entry name" value="Glyco_trans_34"/>
</dbReference>
<organism evidence="4 5">
    <name type="scientific">Trichodelitschia bisporula</name>
    <dbReference type="NCBI Taxonomy" id="703511"/>
    <lineage>
        <taxon>Eukaryota</taxon>
        <taxon>Fungi</taxon>
        <taxon>Dikarya</taxon>
        <taxon>Ascomycota</taxon>
        <taxon>Pezizomycotina</taxon>
        <taxon>Dothideomycetes</taxon>
        <taxon>Dothideomycetes incertae sedis</taxon>
        <taxon>Phaeotrichales</taxon>
        <taxon>Phaeotrichaceae</taxon>
        <taxon>Trichodelitschia</taxon>
    </lineage>
</organism>
<dbReference type="Gene3D" id="3.90.550.10">
    <property type="entry name" value="Spore Coat Polysaccharide Biosynthesis Protein SpsA, Chain A"/>
    <property type="match status" value="1"/>
</dbReference>
<dbReference type="AlphaFoldDB" id="A0A6G1I4E4"/>
<dbReference type="EMBL" id="ML996690">
    <property type="protein sequence ID" value="KAF2402927.1"/>
    <property type="molecule type" value="Genomic_DNA"/>
</dbReference>